<gene>
    <name evidence="1" type="ORF">PTTG_30763</name>
</gene>
<reference evidence="2 3" key="3">
    <citation type="journal article" date="2017" name="G3 (Bethesda)">
        <title>Comparative analysis highlights variable genome content of wheat rusts and divergence of the mating loci.</title>
        <authorList>
            <person name="Cuomo C.A."/>
            <person name="Bakkeren G."/>
            <person name="Khalil H.B."/>
            <person name="Panwar V."/>
            <person name="Joly D."/>
            <person name="Linning R."/>
            <person name="Sakthikumar S."/>
            <person name="Song X."/>
            <person name="Adiconis X."/>
            <person name="Fan L."/>
            <person name="Goldberg J.M."/>
            <person name="Levin J.Z."/>
            <person name="Young S."/>
            <person name="Zeng Q."/>
            <person name="Anikster Y."/>
            <person name="Bruce M."/>
            <person name="Wang M."/>
            <person name="Yin C."/>
            <person name="McCallum B."/>
            <person name="Szabo L.J."/>
            <person name="Hulbert S."/>
            <person name="Chen X."/>
            <person name="Fellers J.P."/>
        </authorList>
    </citation>
    <scope>NUCLEOTIDE SEQUENCE</scope>
    <source>
        <strain evidence="3">Isolate 1-1 / race 1 (BBBD)</strain>
        <strain evidence="2">isolate 1-1 / race 1 (BBBD)</strain>
    </source>
</reference>
<sequence length="50" mass="5623">MVRLPNALEAMMTELGPNRCSFCEGVVRREVTIFSLLRPHFPNSPMSVGM</sequence>
<dbReference type="VEuPathDB" id="FungiDB:PTTG_30763"/>
<evidence type="ECO:0000313" key="3">
    <source>
        <dbReference type="Proteomes" id="UP000005240"/>
    </source>
</evidence>
<dbReference type="Proteomes" id="UP000005240">
    <property type="component" value="Unassembled WGS sequence"/>
</dbReference>
<protein>
    <submittedName>
        <fullName evidence="1 2">Uncharacterized protein</fullName>
    </submittedName>
</protein>
<organism evidence="1">
    <name type="scientific">Puccinia triticina (isolate 1-1 / race 1 (BBBD))</name>
    <name type="common">Brown leaf rust fungus</name>
    <dbReference type="NCBI Taxonomy" id="630390"/>
    <lineage>
        <taxon>Eukaryota</taxon>
        <taxon>Fungi</taxon>
        <taxon>Dikarya</taxon>
        <taxon>Basidiomycota</taxon>
        <taxon>Pucciniomycotina</taxon>
        <taxon>Pucciniomycetes</taxon>
        <taxon>Pucciniales</taxon>
        <taxon>Pucciniaceae</taxon>
        <taxon>Puccinia</taxon>
    </lineage>
</organism>
<feature type="non-terminal residue" evidence="1">
    <location>
        <position position="50"/>
    </location>
</feature>
<dbReference type="AlphaFoldDB" id="A0A180FXI6"/>
<accession>A0A180FXI6</accession>
<keyword evidence="3" id="KW-1185">Reference proteome</keyword>
<reference evidence="2" key="4">
    <citation type="submission" date="2025-05" db="UniProtKB">
        <authorList>
            <consortium name="EnsemblFungi"/>
        </authorList>
    </citation>
    <scope>IDENTIFICATION</scope>
    <source>
        <strain evidence="2">isolate 1-1 / race 1 (BBBD)</strain>
    </source>
</reference>
<proteinExistence type="predicted"/>
<reference evidence="1" key="1">
    <citation type="submission" date="2009-11" db="EMBL/GenBank/DDBJ databases">
        <authorList>
            <consortium name="The Broad Institute Genome Sequencing Platform"/>
            <person name="Ward D."/>
            <person name="Feldgarden M."/>
            <person name="Earl A."/>
            <person name="Young S.K."/>
            <person name="Zeng Q."/>
            <person name="Koehrsen M."/>
            <person name="Alvarado L."/>
            <person name="Berlin A."/>
            <person name="Bochicchio J."/>
            <person name="Borenstein D."/>
            <person name="Chapman S.B."/>
            <person name="Chen Z."/>
            <person name="Engels R."/>
            <person name="Freedman E."/>
            <person name="Gellesch M."/>
            <person name="Goldberg J."/>
            <person name="Griggs A."/>
            <person name="Gujja S."/>
            <person name="Heilman E."/>
            <person name="Heiman D."/>
            <person name="Hepburn T."/>
            <person name="Howarth C."/>
            <person name="Jen D."/>
            <person name="Larson L."/>
            <person name="Lewis B."/>
            <person name="Mehta T."/>
            <person name="Park D."/>
            <person name="Pearson M."/>
            <person name="Roberts A."/>
            <person name="Saif S."/>
            <person name="Shea T."/>
            <person name="Shenoy N."/>
            <person name="Sisk P."/>
            <person name="Stolte C."/>
            <person name="Sykes S."/>
            <person name="Thomson T."/>
            <person name="Walk T."/>
            <person name="White J."/>
            <person name="Yandava C."/>
            <person name="Izard J."/>
            <person name="Baranova O.V."/>
            <person name="Blanton J.M."/>
            <person name="Tanner A.C."/>
            <person name="Dewhirst F.E."/>
            <person name="Haas B."/>
            <person name="Nusbaum C."/>
            <person name="Birren B."/>
        </authorList>
    </citation>
    <scope>NUCLEOTIDE SEQUENCE [LARGE SCALE GENOMIC DNA]</scope>
    <source>
        <strain evidence="1">1-1 BBBD Race 1</strain>
    </source>
</reference>
<dbReference type="EMBL" id="ADAS02006632">
    <property type="protein sequence ID" value="OAV85135.1"/>
    <property type="molecule type" value="Genomic_DNA"/>
</dbReference>
<evidence type="ECO:0000313" key="2">
    <source>
        <dbReference type="EnsemblFungi" id="PTTG_30763-t43_1-p1"/>
    </source>
</evidence>
<dbReference type="EnsemblFungi" id="PTTG_30763-t43_1">
    <property type="protein sequence ID" value="PTTG_30763-t43_1-p1"/>
    <property type="gene ID" value="PTTG_30763"/>
</dbReference>
<name>A0A180FXI6_PUCT1</name>
<reference evidence="1" key="2">
    <citation type="submission" date="2016-05" db="EMBL/GenBank/DDBJ databases">
        <title>Comparative analysis highlights variable genome content of wheat rusts and divergence of the mating loci.</title>
        <authorList>
            <person name="Cuomo C.A."/>
            <person name="Bakkeren G."/>
            <person name="Szabo L."/>
            <person name="Khalil H."/>
            <person name="Joly D."/>
            <person name="Goldberg J."/>
            <person name="Young S."/>
            <person name="Zeng Q."/>
            <person name="Fellers J."/>
        </authorList>
    </citation>
    <scope>NUCLEOTIDE SEQUENCE [LARGE SCALE GENOMIC DNA]</scope>
    <source>
        <strain evidence="1">1-1 BBBD Race 1</strain>
    </source>
</reference>
<evidence type="ECO:0000313" key="1">
    <source>
        <dbReference type="EMBL" id="OAV85135.1"/>
    </source>
</evidence>